<comment type="caution">
    <text evidence="3">The sequence shown here is derived from an EMBL/GenBank/DDBJ whole genome shotgun (WGS) entry which is preliminary data.</text>
</comment>
<reference evidence="3 4" key="1">
    <citation type="submission" date="2021-10" db="EMBL/GenBank/DDBJ databases">
        <title>Anaerobic single-cell dispensing facilitates the cultivation of human gut bacteria.</title>
        <authorList>
            <person name="Afrizal A."/>
        </authorList>
    </citation>
    <scope>NUCLEOTIDE SEQUENCE [LARGE SCALE GENOMIC DNA]</scope>
    <source>
        <strain evidence="3 4">CLA-AA-H232</strain>
    </source>
</reference>
<dbReference type="Proteomes" id="UP001198242">
    <property type="component" value="Unassembled WGS sequence"/>
</dbReference>
<protein>
    <submittedName>
        <fullName evidence="3">Dockerin type I domain-containing protein</fullName>
    </submittedName>
</protein>
<sequence>MKKFSKLFLSCAAVAAVTAAVATSAMAAGISATYAPADATHETATLTIDASGYTAAQKTLLVLKPGKTLETVKVSEGDVLQIDQQDGNDTITVALPKDLADGKYTVYMGGDGQVYSTNFKVGNASSVLVGDVNQDTKINLSDATGVVQHAMKVKAITDADALIAADANDDSKINLLDATCIVKYSVKMTDGIGNVGQLK</sequence>
<evidence type="ECO:0000256" key="1">
    <source>
        <dbReference type="SAM" id="SignalP"/>
    </source>
</evidence>
<feature type="chain" id="PRO_5041908552" evidence="1">
    <location>
        <begin position="28"/>
        <end position="199"/>
    </location>
</feature>
<proteinExistence type="predicted"/>
<dbReference type="EMBL" id="JAJEQM010000015">
    <property type="protein sequence ID" value="MCC2211249.1"/>
    <property type="molecule type" value="Genomic_DNA"/>
</dbReference>
<evidence type="ECO:0000313" key="3">
    <source>
        <dbReference type="EMBL" id="MCC2211249.1"/>
    </source>
</evidence>
<dbReference type="InterPro" id="IPR016134">
    <property type="entry name" value="Dockerin_dom"/>
</dbReference>
<accession>A0AAE3E0C4</accession>
<organism evidence="3 4">
    <name type="scientific">Hominilimicola fabiformis</name>
    <dbReference type="NCBI Taxonomy" id="2885356"/>
    <lineage>
        <taxon>Bacteria</taxon>
        <taxon>Bacillati</taxon>
        <taxon>Bacillota</taxon>
        <taxon>Clostridia</taxon>
        <taxon>Eubacteriales</taxon>
        <taxon>Oscillospiraceae</taxon>
        <taxon>Hominilimicola</taxon>
    </lineage>
</organism>
<dbReference type="Gene3D" id="1.10.1330.10">
    <property type="entry name" value="Dockerin domain"/>
    <property type="match status" value="1"/>
</dbReference>
<dbReference type="GO" id="GO:0004553">
    <property type="term" value="F:hydrolase activity, hydrolyzing O-glycosyl compounds"/>
    <property type="evidence" value="ECO:0007669"/>
    <property type="project" value="InterPro"/>
</dbReference>
<keyword evidence="4" id="KW-1185">Reference proteome</keyword>
<evidence type="ECO:0000259" key="2">
    <source>
        <dbReference type="PROSITE" id="PS51766"/>
    </source>
</evidence>
<dbReference type="GO" id="GO:0000272">
    <property type="term" value="P:polysaccharide catabolic process"/>
    <property type="evidence" value="ECO:0007669"/>
    <property type="project" value="InterPro"/>
</dbReference>
<dbReference type="SUPFAM" id="SSF63446">
    <property type="entry name" value="Type I dockerin domain"/>
    <property type="match status" value="1"/>
</dbReference>
<feature type="signal peptide" evidence="1">
    <location>
        <begin position="1"/>
        <end position="27"/>
    </location>
</feature>
<keyword evidence="1" id="KW-0732">Signal</keyword>
<dbReference type="RefSeq" id="WP_308456850.1">
    <property type="nucleotide sequence ID" value="NZ_JAJEQM010000015.1"/>
</dbReference>
<name>A0AAE3E0C4_9FIRM</name>
<dbReference type="Pfam" id="PF00404">
    <property type="entry name" value="Dockerin_1"/>
    <property type="match status" value="1"/>
</dbReference>
<dbReference type="InterPro" id="IPR002105">
    <property type="entry name" value="Dockerin_1_rpt"/>
</dbReference>
<evidence type="ECO:0000313" key="4">
    <source>
        <dbReference type="Proteomes" id="UP001198242"/>
    </source>
</evidence>
<dbReference type="PROSITE" id="PS51766">
    <property type="entry name" value="DOCKERIN"/>
    <property type="match status" value="1"/>
</dbReference>
<feature type="domain" description="Dockerin" evidence="2">
    <location>
        <begin position="125"/>
        <end position="194"/>
    </location>
</feature>
<dbReference type="InterPro" id="IPR036439">
    <property type="entry name" value="Dockerin_dom_sf"/>
</dbReference>
<dbReference type="AlphaFoldDB" id="A0AAE3E0C4"/>
<gene>
    <name evidence="3" type="ORF">LKE05_10670</name>
</gene>